<reference evidence="3 4" key="1">
    <citation type="submission" date="2017-12" db="EMBL/GenBank/DDBJ databases">
        <title>Gene loss provides genomic basis for host adaptation in cereal stripe rust fungi.</title>
        <authorList>
            <person name="Xia C."/>
        </authorList>
    </citation>
    <scope>NUCLEOTIDE SEQUENCE [LARGE SCALE GENOMIC DNA]</scope>
    <source>
        <strain evidence="3 4">93TX-2</strain>
    </source>
</reference>
<dbReference type="OrthoDB" id="4743193at2759"/>
<dbReference type="VEuPathDB" id="FungiDB:PSHT_06028"/>
<dbReference type="EMBL" id="PKSM01000068">
    <property type="protein sequence ID" value="POW18290.1"/>
    <property type="molecule type" value="Genomic_DNA"/>
</dbReference>
<reference evidence="4" key="3">
    <citation type="journal article" date="2018" name="Mol. Plant Microbe Interact.">
        <title>Genome sequence resources for the wheat stripe rust pathogen (Puccinia striiformis f. sp. tritici) and the barley stripe rust pathogen (Puccinia striiformis f. sp. hordei).</title>
        <authorList>
            <person name="Xia C."/>
            <person name="Wang M."/>
            <person name="Yin C."/>
            <person name="Cornejo O.E."/>
            <person name="Hulbert S.H."/>
            <person name="Chen X."/>
        </authorList>
    </citation>
    <scope>NUCLEOTIDE SEQUENCE [LARGE SCALE GENOMIC DNA]</scope>
    <source>
        <strain evidence="4">93TX-2</strain>
    </source>
</reference>
<evidence type="ECO:0000313" key="4">
    <source>
        <dbReference type="Proteomes" id="UP000238274"/>
    </source>
</evidence>
<feature type="compositionally biased region" description="Basic and acidic residues" evidence="1">
    <location>
        <begin position="767"/>
        <end position="776"/>
    </location>
</feature>
<feature type="compositionally biased region" description="Low complexity" evidence="1">
    <location>
        <begin position="298"/>
        <end position="308"/>
    </location>
</feature>
<sequence>MSQNVIDEAGSRIDSGGNYIMDVGKGGSSMIGKRRLDAEVDGIQPKKTKKCQESKILDRFKGFYTMQLLILKKMGVYVDGEDIEKFKDLIRDINEGLILLEEDIKEIYPPLRQPIILNNPYSTAYIRSTDSAPNHKMCIQNTPKISDISEKILYIGKVIQTFGLDPKRFITAFLQSTHEQIVLNRHLWGAPIGWPSTFKVLDSIKTVVRKTTEGKSRWKAYILSEAKEILAAEGGAHGQFPAGNYYNSSKITPGFFDEEAKSERVVKLITEDMPFLYELLKDKLTRKATANHVDFGDSDSGNESNESEASQEPTPAIPSRGSTPVDPEERTTRNADEDAPFHHKKIPQDLEPVNEIYDRADRPHVISATICAVVAFGANRRDNALQIQNSVVLLACGVTERVSTFLNYIGLSSSRRTAHRAIQALGRIASKKITQIMSPNSKSPLAPIICIDNIDFEEAVHEKFVEKSSQMFHGTWGYVHVVDRQLLKKFDPSDFSLEKYKESILNSATMPLKPSVFLPTQKTSYHFQAVIKSQITDVLLKYIATAGDNMVNLRKNPPVIEPIEVKRPNITMLKLMIASDNSAQGMGEVFEGIMHQTGLTPAEFFSPLRVFEGDLGTCMNLESLRNQRKPSGHIETVSLSASLTLLGASHILWNVAQAVYLLHYGNYLDSNDLGSLAYIACTRGTCGKAHNQEGFYSDAYKSDKISRSVNTILPPEVVDGCYQRFFSPDAFNALLDDKSDNSASSEDSVSSKQTDGSDSASSSDSSEAPKKKKDDNPPVPGLKNFLLRLRDFASIVECDRAMRAGDIGRVKHVDSLVSHGEWDDGAEELCNSSPSNGFTSHQSSPGRACHSTEALSSDMPKRKGQSLCCQRLLLRTPKLLVEIFLQSQRIGTKIDRLKDLHELVQGLRGDAGKNLILQSHRHKLTNKTINNFLEMAHQFKILDDSTLQKKRTEDVYKNGANALQEDYRNNSRKLNECDHQLYFITTLQ</sequence>
<dbReference type="Proteomes" id="UP000238274">
    <property type="component" value="Unassembled WGS sequence"/>
</dbReference>
<evidence type="ECO:0000256" key="1">
    <source>
        <dbReference type="SAM" id="MobiDB-lite"/>
    </source>
</evidence>
<reference evidence="4" key="2">
    <citation type="journal article" date="2018" name="BMC Genomics">
        <title>Genomic insights into host adaptation between the wheat stripe rust pathogen (Puccinia striiformis f. sp. tritici) and the barley stripe rust pathogen (Puccinia striiformis f. sp. hordei).</title>
        <authorList>
            <person name="Xia C."/>
            <person name="Wang M."/>
            <person name="Yin C."/>
            <person name="Cornejo O.E."/>
            <person name="Hulbert S.H."/>
            <person name="Chen X."/>
        </authorList>
    </citation>
    <scope>NUCLEOTIDE SEQUENCE [LARGE SCALE GENOMIC DNA]</scope>
    <source>
        <strain evidence="4">93TX-2</strain>
    </source>
</reference>
<comment type="caution">
    <text evidence="3">The sequence shown here is derived from an EMBL/GenBank/DDBJ whole genome shotgun (WGS) entry which is preliminary data.</text>
</comment>
<feature type="domain" description="DUF6589" evidence="2">
    <location>
        <begin position="508"/>
        <end position="813"/>
    </location>
</feature>
<feature type="compositionally biased region" description="Low complexity" evidence="1">
    <location>
        <begin position="741"/>
        <end position="766"/>
    </location>
</feature>
<feature type="compositionally biased region" description="Polar residues" evidence="1">
    <location>
        <begin position="834"/>
        <end position="845"/>
    </location>
</feature>
<accession>A0A2S4W954</accession>
<dbReference type="Pfam" id="PF20231">
    <property type="entry name" value="DUF6589"/>
    <property type="match status" value="1"/>
</dbReference>
<feature type="region of interest" description="Disordered" evidence="1">
    <location>
        <begin position="834"/>
        <end position="856"/>
    </location>
</feature>
<evidence type="ECO:0000313" key="3">
    <source>
        <dbReference type="EMBL" id="POW18290.1"/>
    </source>
</evidence>
<feature type="region of interest" description="Disordered" evidence="1">
    <location>
        <begin position="292"/>
        <end position="352"/>
    </location>
</feature>
<gene>
    <name evidence="3" type="ORF">PSHT_06028</name>
</gene>
<dbReference type="InterPro" id="IPR046496">
    <property type="entry name" value="DUF6589"/>
</dbReference>
<proteinExistence type="predicted"/>
<feature type="compositionally biased region" description="Basic and acidic residues" evidence="1">
    <location>
        <begin position="327"/>
        <end position="341"/>
    </location>
</feature>
<protein>
    <recommendedName>
        <fullName evidence="2">DUF6589 domain-containing protein</fullName>
    </recommendedName>
</protein>
<name>A0A2S4W954_9BASI</name>
<keyword evidence="4" id="KW-1185">Reference proteome</keyword>
<feature type="region of interest" description="Disordered" evidence="1">
    <location>
        <begin position="737"/>
        <end position="780"/>
    </location>
</feature>
<evidence type="ECO:0000259" key="2">
    <source>
        <dbReference type="Pfam" id="PF20231"/>
    </source>
</evidence>
<dbReference type="VEuPathDB" id="FungiDB:PSTT_09408"/>
<dbReference type="AlphaFoldDB" id="A0A2S4W954"/>
<organism evidence="3 4">
    <name type="scientific">Puccinia striiformis</name>
    <dbReference type="NCBI Taxonomy" id="27350"/>
    <lineage>
        <taxon>Eukaryota</taxon>
        <taxon>Fungi</taxon>
        <taxon>Dikarya</taxon>
        <taxon>Basidiomycota</taxon>
        <taxon>Pucciniomycotina</taxon>
        <taxon>Pucciniomycetes</taxon>
        <taxon>Pucciniales</taxon>
        <taxon>Pucciniaceae</taxon>
        <taxon>Puccinia</taxon>
    </lineage>
</organism>
<dbReference type="VEuPathDB" id="FungiDB:PSTT_06396"/>